<dbReference type="PaxDb" id="4113-PGSC0003DMT400094618"/>
<dbReference type="AlphaFoldDB" id="M1DUH8"/>
<keyword evidence="3" id="KW-1185">Reference proteome</keyword>
<dbReference type="Gramene" id="PGSC0003DMT400094618">
    <property type="protein sequence ID" value="PGSC0003DMT400094618"/>
    <property type="gene ID" value="PGSC0003DMG400044189"/>
</dbReference>
<dbReference type="InParanoid" id="M1DUH8"/>
<dbReference type="HOGENOM" id="CLU_029307_10_1_1"/>
<dbReference type="EnsemblPlants" id="PGSC0003DMT400094618">
    <property type="protein sequence ID" value="PGSC0003DMT400094618"/>
    <property type="gene ID" value="PGSC0003DMG400044189"/>
</dbReference>
<evidence type="ECO:0000256" key="1">
    <source>
        <dbReference type="SAM" id="MobiDB-lite"/>
    </source>
</evidence>
<protein>
    <recommendedName>
        <fullName evidence="4">Integrase core domain containing protein</fullName>
    </recommendedName>
</protein>
<reference evidence="3" key="1">
    <citation type="journal article" date="2011" name="Nature">
        <title>Genome sequence and analysis of the tuber crop potato.</title>
        <authorList>
            <consortium name="The Potato Genome Sequencing Consortium"/>
        </authorList>
    </citation>
    <scope>NUCLEOTIDE SEQUENCE [LARGE SCALE GENOMIC DNA]</scope>
    <source>
        <strain evidence="3">cv. DM1-3 516 R44</strain>
    </source>
</reference>
<feature type="region of interest" description="Disordered" evidence="1">
    <location>
        <begin position="74"/>
        <end position="120"/>
    </location>
</feature>
<reference evidence="2" key="2">
    <citation type="submission" date="2015-06" db="UniProtKB">
        <authorList>
            <consortium name="EnsemblPlants"/>
        </authorList>
    </citation>
    <scope>IDENTIFICATION</scope>
    <source>
        <strain evidence="2">DM1-3 516 R44</strain>
    </source>
</reference>
<organism evidence="2 3">
    <name type="scientific">Solanum tuberosum</name>
    <name type="common">Potato</name>
    <dbReference type="NCBI Taxonomy" id="4113"/>
    <lineage>
        <taxon>Eukaryota</taxon>
        <taxon>Viridiplantae</taxon>
        <taxon>Streptophyta</taxon>
        <taxon>Embryophyta</taxon>
        <taxon>Tracheophyta</taxon>
        <taxon>Spermatophyta</taxon>
        <taxon>Magnoliopsida</taxon>
        <taxon>eudicotyledons</taxon>
        <taxon>Gunneridae</taxon>
        <taxon>Pentapetalae</taxon>
        <taxon>asterids</taxon>
        <taxon>lamiids</taxon>
        <taxon>Solanales</taxon>
        <taxon>Solanaceae</taxon>
        <taxon>Solanoideae</taxon>
        <taxon>Solaneae</taxon>
        <taxon>Solanum</taxon>
    </lineage>
</organism>
<evidence type="ECO:0008006" key="4">
    <source>
        <dbReference type="Google" id="ProtNLM"/>
    </source>
</evidence>
<evidence type="ECO:0000313" key="2">
    <source>
        <dbReference type="EnsemblPlants" id="PGSC0003DMT400094618"/>
    </source>
</evidence>
<proteinExistence type="predicted"/>
<accession>M1DUH8</accession>
<sequence length="120" mass="13060">MLMRAHQEQTSLSFPILIIQLCEAVGVPYQERSNVRVTPYSSNDIRRIGADHLRDDAARKKLTPPDTTLMVDPTILEADDTHPAPLVEPPGTPQPSSIPSSSTTPSTSYAPIPTSRSPLT</sequence>
<dbReference type="Proteomes" id="UP000011115">
    <property type="component" value="Unassembled WGS sequence"/>
</dbReference>
<name>M1DUH8_SOLTU</name>
<feature type="compositionally biased region" description="Low complexity" evidence="1">
    <location>
        <begin position="94"/>
        <end position="120"/>
    </location>
</feature>
<evidence type="ECO:0000313" key="3">
    <source>
        <dbReference type="Proteomes" id="UP000011115"/>
    </source>
</evidence>